<keyword evidence="6 10" id="KW-0238">DNA-binding</keyword>
<keyword evidence="15" id="KW-1185">Reference proteome</keyword>
<dbReference type="Proteomes" id="UP000571324">
    <property type="component" value="Unassembled WGS sequence"/>
</dbReference>
<evidence type="ECO:0000256" key="1">
    <source>
        <dbReference type="ARBA" id="ARBA00003263"/>
    </source>
</evidence>
<dbReference type="InterPro" id="IPR020479">
    <property type="entry name" value="HD_metazoa"/>
</dbReference>
<reference evidence="14 15" key="1">
    <citation type="submission" date="2019-09" db="EMBL/GenBank/DDBJ databases">
        <title>Bird 10,000 Genomes (B10K) Project - Family phase.</title>
        <authorList>
            <person name="Zhang G."/>
        </authorList>
    </citation>
    <scope>NUCLEOTIDE SEQUENCE [LARGE SCALE GENOMIC DNA]</scope>
    <source>
        <strain evidence="14">B10K-DU-029-52</strain>
    </source>
</reference>
<dbReference type="GO" id="GO:0000981">
    <property type="term" value="F:DNA-binding transcription factor activity, RNA polymerase II-specific"/>
    <property type="evidence" value="ECO:0007669"/>
    <property type="project" value="InterPro"/>
</dbReference>
<evidence type="ECO:0000256" key="6">
    <source>
        <dbReference type="ARBA" id="ARBA00023125"/>
    </source>
</evidence>
<dbReference type="CDD" id="cd00086">
    <property type="entry name" value="homeodomain"/>
    <property type="match status" value="1"/>
</dbReference>
<comment type="subcellular location">
    <subcellularLocation>
        <location evidence="2 10 11">Nucleus</location>
    </subcellularLocation>
</comment>
<organism evidence="14 15">
    <name type="scientific">Origma solitaria</name>
    <dbReference type="NCBI Taxonomy" id="720586"/>
    <lineage>
        <taxon>Eukaryota</taxon>
        <taxon>Metazoa</taxon>
        <taxon>Chordata</taxon>
        <taxon>Craniata</taxon>
        <taxon>Vertebrata</taxon>
        <taxon>Euteleostomi</taxon>
        <taxon>Archelosauria</taxon>
        <taxon>Archosauria</taxon>
        <taxon>Dinosauria</taxon>
        <taxon>Saurischia</taxon>
        <taxon>Theropoda</taxon>
        <taxon>Coelurosauria</taxon>
        <taxon>Aves</taxon>
        <taxon>Neognathae</taxon>
        <taxon>Neoaves</taxon>
        <taxon>Telluraves</taxon>
        <taxon>Australaves</taxon>
        <taxon>Passeriformes</taxon>
        <taxon>Meliphagoidea</taxon>
        <taxon>Acanthizidae</taxon>
        <taxon>Origma</taxon>
    </lineage>
</organism>
<dbReference type="SUPFAM" id="SSF46689">
    <property type="entry name" value="Homeodomain-like"/>
    <property type="match status" value="1"/>
</dbReference>
<dbReference type="AlphaFoldDB" id="A0A7K6DLV0"/>
<keyword evidence="7 10" id="KW-0371">Homeobox</keyword>
<dbReference type="InterPro" id="IPR046333">
    <property type="entry name" value="HXA10/ABDB-like"/>
</dbReference>
<name>A0A7K6DLV0_9PASS</name>
<dbReference type="OrthoDB" id="6159439at2759"/>
<evidence type="ECO:0000256" key="7">
    <source>
        <dbReference type="ARBA" id="ARBA00023155"/>
    </source>
</evidence>
<dbReference type="PRINTS" id="PR00024">
    <property type="entry name" value="HOMEOBOX"/>
</dbReference>
<feature type="compositionally biased region" description="Polar residues" evidence="12">
    <location>
        <begin position="139"/>
        <end position="148"/>
    </location>
</feature>
<evidence type="ECO:0000259" key="13">
    <source>
        <dbReference type="PROSITE" id="PS50071"/>
    </source>
</evidence>
<protein>
    <submittedName>
        <fullName evidence="14">HXC10 protein</fullName>
    </submittedName>
</protein>
<evidence type="ECO:0000256" key="9">
    <source>
        <dbReference type="ARBA" id="ARBA00023242"/>
    </source>
</evidence>
<keyword evidence="8" id="KW-0804">Transcription</keyword>
<feature type="domain" description="Homeobox" evidence="13">
    <location>
        <begin position="191"/>
        <end position="251"/>
    </location>
</feature>
<evidence type="ECO:0000256" key="5">
    <source>
        <dbReference type="ARBA" id="ARBA00023015"/>
    </source>
</evidence>
<comment type="caution">
    <text evidence="14">The sequence shown here is derived from an EMBL/GenBank/DDBJ whole genome shotgun (WGS) entry which is preliminary data.</text>
</comment>
<dbReference type="PROSITE" id="PS50071">
    <property type="entry name" value="HOMEOBOX_2"/>
    <property type="match status" value="1"/>
</dbReference>
<evidence type="ECO:0000256" key="2">
    <source>
        <dbReference type="ARBA" id="ARBA00004123"/>
    </source>
</evidence>
<dbReference type="InterPro" id="IPR017970">
    <property type="entry name" value="Homeobox_CS"/>
</dbReference>
<feature type="non-terminal residue" evidence="14">
    <location>
        <position position="1"/>
    </location>
</feature>
<evidence type="ECO:0000256" key="12">
    <source>
        <dbReference type="SAM" id="MobiDB-lite"/>
    </source>
</evidence>
<dbReference type="Gene3D" id="1.10.10.60">
    <property type="entry name" value="Homeodomain-like"/>
    <property type="match status" value="1"/>
</dbReference>
<dbReference type="PROSITE" id="PS00027">
    <property type="entry name" value="HOMEOBOX_1"/>
    <property type="match status" value="1"/>
</dbReference>
<dbReference type="Pfam" id="PF00046">
    <property type="entry name" value="Homeodomain"/>
    <property type="match status" value="1"/>
</dbReference>
<feature type="region of interest" description="Disordered" evidence="12">
    <location>
        <begin position="105"/>
        <end position="196"/>
    </location>
</feature>
<dbReference type="InterPro" id="IPR001356">
    <property type="entry name" value="HD"/>
</dbReference>
<evidence type="ECO:0000256" key="10">
    <source>
        <dbReference type="PROSITE-ProRule" id="PRU00108"/>
    </source>
</evidence>
<comment type="similarity">
    <text evidence="3">Belongs to the Abd-B homeobox family.</text>
</comment>
<feature type="non-terminal residue" evidence="14">
    <location>
        <position position="267"/>
    </location>
</feature>
<keyword evidence="9 10" id="KW-0539">Nucleus</keyword>
<feature type="DNA-binding region" description="Homeobox" evidence="10">
    <location>
        <begin position="193"/>
        <end position="252"/>
    </location>
</feature>
<keyword evidence="5" id="KW-0805">Transcription regulation</keyword>
<evidence type="ECO:0000256" key="8">
    <source>
        <dbReference type="ARBA" id="ARBA00023163"/>
    </source>
</evidence>
<dbReference type="PANTHER" id="PTHR45874">
    <property type="entry name" value="HOMEOBOX PROTEIN ABDOMINAL-B"/>
    <property type="match status" value="1"/>
</dbReference>
<evidence type="ECO:0000256" key="3">
    <source>
        <dbReference type="ARBA" id="ARBA00006317"/>
    </source>
</evidence>
<accession>A0A7K6DLV0</accession>
<evidence type="ECO:0000313" key="14">
    <source>
        <dbReference type="EMBL" id="NWV27884.1"/>
    </source>
</evidence>
<dbReference type="GO" id="GO:0005634">
    <property type="term" value="C:nucleus"/>
    <property type="evidence" value="ECO:0007669"/>
    <property type="project" value="UniProtKB-SubCell"/>
</dbReference>
<gene>
    <name evidence="14" type="primary">Hoxc10</name>
    <name evidence="14" type="ORF">ORISOL_R05655</name>
</gene>
<evidence type="ECO:0000313" key="15">
    <source>
        <dbReference type="Proteomes" id="UP000571324"/>
    </source>
</evidence>
<dbReference type="SMART" id="SM00389">
    <property type="entry name" value="HOX"/>
    <property type="match status" value="1"/>
</dbReference>
<sequence length="267" mass="28657">AAKGSAGPYADPWADPKGYAAAAALAPCPFPAAVKEESACCAFAAEKRHKGGAEGARFSAGLSEPCLGQPQLPAESYFRAYAVLDKTAACGTSAGFQGGFESAARLSAAPPQPSAPAERFPGSFPEDRSAPAESCGIKTEQSGATKASSAGAEKERSKSVEGTSTDNSDCEAKEEPGPGSGRGSGSWLTARSGRKKRCPYSKQQTLELEKEFLFNMYLSRERRLEISRSINLTDRQVKIWFQNRRMKLKKMNRENRVRELASAFHFT</sequence>
<dbReference type="PANTHER" id="PTHR45874:SF2">
    <property type="entry name" value="HOMEOBOX PROTEIN HOX-C10"/>
    <property type="match status" value="1"/>
</dbReference>
<keyword evidence="4" id="KW-0217">Developmental protein</keyword>
<dbReference type="InterPro" id="IPR009057">
    <property type="entry name" value="Homeodomain-like_sf"/>
</dbReference>
<comment type="function">
    <text evidence="1">Sequence-specific transcription factor which is part of a developmental regulatory system that provides cells with specific positional identities on the anterior-posterior axis.</text>
</comment>
<evidence type="ECO:0000256" key="11">
    <source>
        <dbReference type="RuleBase" id="RU000682"/>
    </source>
</evidence>
<evidence type="ECO:0000256" key="4">
    <source>
        <dbReference type="ARBA" id="ARBA00022473"/>
    </source>
</evidence>
<proteinExistence type="inferred from homology"/>
<dbReference type="GO" id="GO:0000978">
    <property type="term" value="F:RNA polymerase II cis-regulatory region sequence-specific DNA binding"/>
    <property type="evidence" value="ECO:0007669"/>
    <property type="project" value="TreeGrafter"/>
</dbReference>
<dbReference type="EMBL" id="VZRL01005847">
    <property type="protein sequence ID" value="NWV27884.1"/>
    <property type="molecule type" value="Genomic_DNA"/>
</dbReference>